<proteinExistence type="inferred from homology"/>
<dbReference type="Proteomes" id="UP001517376">
    <property type="component" value="Unassembled WGS sequence"/>
</dbReference>
<evidence type="ECO:0000259" key="3">
    <source>
        <dbReference type="Pfam" id="PF02230"/>
    </source>
</evidence>
<dbReference type="Pfam" id="PF02230">
    <property type="entry name" value="Abhydrolase_2"/>
    <property type="match status" value="1"/>
</dbReference>
<dbReference type="PANTHER" id="PTHR10655:SF17">
    <property type="entry name" value="LYSOPHOSPHOLIPASE-LIKE PROTEIN 1"/>
    <property type="match status" value="1"/>
</dbReference>
<dbReference type="PANTHER" id="PTHR10655">
    <property type="entry name" value="LYSOPHOSPHOLIPASE-RELATED"/>
    <property type="match status" value="1"/>
</dbReference>
<dbReference type="Gene3D" id="3.40.50.1820">
    <property type="entry name" value="alpha/beta hydrolase"/>
    <property type="match status" value="1"/>
</dbReference>
<sequence length="213" mass="22432">MRRHGPQTGATAGIVLLHGRGGSAADILSLMDHAALPQVAAIAPDAPGQSWWPTSFLAPAAQMEPFVTRALAQVDQAIATLQSEGIPRRQIWLAGFSQGACLAAEGYARHGAGLAGVLAFSGGLVGTADAPGDPSDALYGHRPKRFDYAGTREGRVWLSVHERDPHIPLQRVRETANTLNALGATVETRIHPGAGHGLMQDDLAALRHLLNRA</sequence>
<evidence type="ECO:0000256" key="1">
    <source>
        <dbReference type="ARBA" id="ARBA00006499"/>
    </source>
</evidence>
<dbReference type="EMBL" id="JAAATW010000002">
    <property type="protein sequence ID" value="NBE07944.1"/>
    <property type="molecule type" value="Genomic_DNA"/>
</dbReference>
<evidence type="ECO:0000313" key="4">
    <source>
        <dbReference type="EMBL" id="NBE07944.1"/>
    </source>
</evidence>
<keyword evidence="2" id="KW-0378">Hydrolase</keyword>
<dbReference type="InterPro" id="IPR050565">
    <property type="entry name" value="LYPA1-2/EST-like"/>
</dbReference>
<comment type="caution">
    <text evidence="4">The sequence shown here is derived from an EMBL/GenBank/DDBJ whole genome shotgun (WGS) entry which is preliminary data.</text>
</comment>
<name>A0ABW9Y604_9RHOB</name>
<keyword evidence="5" id="KW-1185">Reference proteome</keyword>
<comment type="similarity">
    <text evidence="1">Belongs to the AB hydrolase superfamily. AB hydrolase 2 family.</text>
</comment>
<dbReference type="InterPro" id="IPR029058">
    <property type="entry name" value="AB_hydrolase_fold"/>
</dbReference>
<dbReference type="InterPro" id="IPR003140">
    <property type="entry name" value="PLipase/COase/thioEstase"/>
</dbReference>
<protein>
    <submittedName>
        <fullName evidence="4">Phospholipase</fullName>
    </submittedName>
</protein>
<feature type="domain" description="Phospholipase/carboxylesterase/thioesterase" evidence="3">
    <location>
        <begin position="8"/>
        <end position="211"/>
    </location>
</feature>
<accession>A0ABW9Y604</accession>
<dbReference type="SUPFAM" id="SSF53474">
    <property type="entry name" value="alpha/beta-Hydrolases"/>
    <property type="match status" value="1"/>
</dbReference>
<organism evidence="4 5">
    <name type="scientific">Paragemmobacter ruber</name>
    <dbReference type="NCBI Taxonomy" id="1985673"/>
    <lineage>
        <taxon>Bacteria</taxon>
        <taxon>Pseudomonadati</taxon>
        <taxon>Pseudomonadota</taxon>
        <taxon>Alphaproteobacteria</taxon>
        <taxon>Rhodobacterales</taxon>
        <taxon>Paracoccaceae</taxon>
        <taxon>Paragemmobacter</taxon>
    </lineage>
</organism>
<evidence type="ECO:0000313" key="5">
    <source>
        <dbReference type="Proteomes" id="UP001517376"/>
    </source>
</evidence>
<gene>
    <name evidence="4" type="ORF">GU920_10375</name>
</gene>
<evidence type="ECO:0000256" key="2">
    <source>
        <dbReference type="ARBA" id="ARBA00022801"/>
    </source>
</evidence>
<dbReference type="RefSeq" id="WP_161766948.1">
    <property type="nucleotide sequence ID" value="NZ_JAAATW010000002.1"/>
</dbReference>
<reference evidence="5" key="1">
    <citation type="submission" date="2020-01" db="EMBL/GenBank/DDBJ databases">
        <title>Sphingomonas sp. strain CSW-10.</title>
        <authorList>
            <person name="Chen W.-M."/>
        </authorList>
    </citation>
    <scope>NUCLEOTIDE SEQUENCE [LARGE SCALE GENOMIC DNA]</scope>
    <source>
        <strain evidence="5">CCP-1</strain>
    </source>
</reference>